<evidence type="ECO:0000313" key="1">
    <source>
        <dbReference type="EMBL" id="QQT01428.1"/>
    </source>
</evidence>
<proteinExistence type="predicted"/>
<reference evidence="1 2" key="1">
    <citation type="submission" date="2021-01" db="EMBL/GenBank/DDBJ databases">
        <title>FDA dAtabase for Regulatory Grade micrObial Sequences (FDA-ARGOS): Supporting development and validation of Infectious Disease Dx tests.</title>
        <authorList>
            <person name="Nelson B."/>
            <person name="Plummer A."/>
            <person name="Tallon L."/>
            <person name="Sadzewicz L."/>
            <person name="Zhao X."/>
            <person name="Boylan J."/>
            <person name="Ott S."/>
            <person name="Bowen H."/>
            <person name="Vavikolanu K."/>
            <person name="Mehta A."/>
            <person name="Aluvathingal J."/>
            <person name="Nadendla S."/>
            <person name="Myers T."/>
            <person name="Yan Y."/>
            <person name="Sichtig H."/>
        </authorList>
    </citation>
    <scope>NUCLEOTIDE SEQUENCE [LARGE SCALE GENOMIC DNA]</scope>
    <source>
        <strain evidence="1 2">FDAARGOS_1161</strain>
    </source>
</reference>
<name>A0A974NP99_PERPY</name>
<dbReference type="RefSeq" id="WP_161629096.1">
    <property type="nucleotide sequence ID" value="NZ_CP068053.1"/>
</dbReference>
<dbReference type="AlphaFoldDB" id="A0A974NP99"/>
<dbReference type="EMBL" id="CP068053">
    <property type="protein sequence ID" value="QQT01428.1"/>
    <property type="molecule type" value="Genomic_DNA"/>
</dbReference>
<sequence length="32" mass="3548">MLGEPAQKEYTRNPSVIIAQGILESGWETSEL</sequence>
<dbReference type="Proteomes" id="UP000595254">
    <property type="component" value="Chromosome"/>
</dbReference>
<accession>A0A974NP99</accession>
<gene>
    <name evidence="1" type="ORF">I6J18_06045</name>
</gene>
<dbReference type="KEGG" id="ppsr:I6J18_06045"/>
<evidence type="ECO:0000313" key="2">
    <source>
        <dbReference type="Proteomes" id="UP000595254"/>
    </source>
</evidence>
<protein>
    <submittedName>
        <fullName evidence="1">Glucosaminidase domain-containing protein</fullName>
    </submittedName>
</protein>
<dbReference type="Gene3D" id="1.10.530.10">
    <property type="match status" value="1"/>
</dbReference>
<keyword evidence="2" id="KW-1185">Reference proteome</keyword>
<organism evidence="1 2">
    <name type="scientific">Peribacillus psychrosaccharolyticus</name>
    <name type="common">Bacillus psychrosaccharolyticus</name>
    <dbReference type="NCBI Taxonomy" id="1407"/>
    <lineage>
        <taxon>Bacteria</taxon>
        <taxon>Bacillati</taxon>
        <taxon>Bacillota</taxon>
        <taxon>Bacilli</taxon>
        <taxon>Bacillales</taxon>
        <taxon>Bacillaceae</taxon>
        <taxon>Peribacillus</taxon>
    </lineage>
</organism>